<gene>
    <name evidence="1" type="ordered locus">Ppha_0395</name>
</gene>
<protein>
    <recommendedName>
        <fullName evidence="3">DUF4834 domain-containing protein</fullName>
    </recommendedName>
</protein>
<dbReference type="STRING" id="324925.Ppha_0395"/>
<name>B4SCE4_PELPB</name>
<dbReference type="HOGENOM" id="CLU_2808621_0_0_10"/>
<accession>B4SCE4</accession>
<organism evidence="1 2">
    <name type="scientific">Pelodictyon phaeoclathratiforme (strain DSM 5477 / BU-1)</name>
    <dbReference type="NCBI Taxonomy" id="324925"/>
    <lineage>
        <taxon>Bacteria</taxon>
        <taxon>Pseudomonadati</taxon>
        <taxon>Chlorobiota</taxon>
        <taxon>Chlorobiia</taxon>
        <taxon>Chlorobiales</taxon>
        <taxon>Chlorobiaceae</taxon>
        <taxon>Chlorobium/Pelodictyon group</taxon>
        <taxon>Pelodictyon</taxon>
    </lineage>
</organism>
<evidence type="ECO:0000313" key="1">
    <source>
        <dbReference type="EMBL" id="ACF42724.1"/>
    </source>
</evidence>
<dbReference type="EMBL" id="CP001110">
    <property type="protein sequence ID" value="ACF42724.1"/>
    <property type="molecule type" value="Genomic_DNA"/>
</dbReference>
<dbReference type="RefSeq" id="WP_012507219.1">
    <property type="nucleotide sequence ID" value="NC_011060.1"/>
</dbReference>
<evidence type="ECO:0008006" key="3">
    <source>
        <dbReference type="Google" id="ProtNLM"/>
    </source>
</evidence>
<sequence>MLKFILLLIVVYLVMRTVVRILRGGLFFINKGSSTQSERPSSSKRQIEEADYEVIASDLKNKEHDTK</sequence>
<dbReference type="Proteomes" id="UP000002724">
    <property type="component" value="Chromosome"/>
</dbReference>
<evidence type="ECO:0000313" key="2">
    <source>
        <dbReference type="Proteomes" id="UP000002724"/>
    </source>
</evidence>
<proteinExistence type="predicted"/>
<dbReference type="KEGG" id="pph:Ppha_0395"/>
<keyword evidence="2" id="KW-1185">Reference proteome</keyword>
<reference evidence="1 2" key="1">
    <citation type="submission" date="2008-06" db="EMBL/GenBank/DDBJ databases">
        <title>Complete sequence of Pelodictyon phaeoclathratiforme BU-1.</title>
        <authorList>
            <consortium name="US DOE Joint Genome Institute"/>
            <person name="Lucas S."/>
            <person name="Copeland A."/>
            <person name="Lapidus A."/>
            <person name="Glavina del Rio T."/>
            <person name="Dalin E."/>
            <person name="Tice H."/>
            <person name="Bruce D."/>
            <person name="Goodwin L."/>
            <person name="Pitluck S."/>
            <person name="Schmutz J."/>
            <person name="Larimer F."/>
            <person name="Land M."/>
            <person name="Hauser L."/>
            <person name="Kyrpides N."/>
            <person name="Mikhailova N."/>
            <person name="Liu Z."/>
            <person name="Li T."/>
            <person name="Zhao F."/>
            <person name="Overmann J."/>
            <person name="Bryant D.A."/>
            <person name="Richardson P."/>
        </authorList>
    </citation>
    <scope>NUCLEOTIDE SEQUENCE [LARGE SCALE GENOMIC DNA]</scope>
    <source>
        <strain evidence="2">DSM 5477 / BU-1</strain>
    </source>
</reference>
<dbReference type="AlphaFoldDB" id="B4SCE4"/>